<reference evidence="4" key="4">
    <citation type="submission" date="2025-09" db="UniProtKB">
        <authorList>
            <consortium name="Ensembl"/>
        </authorList>
    </citation>
    <scope>IDENTIFICATION</scope>
</reference>
<dbReference type="InterPro" id="IPR001223">
    <property type="entry name" value="Glyco_hydro18_cat"/>
</dbReference>
<reference evidence="4" key="3">
    <citation type="submission" date="2025-08" db="UniProtKB">
        <authorList>
            <consortium name="Ensembl"/>
        </authorList>
    </citation>
    <scope>IDENTIFICATION</scope>
</reference>
<dbReference type="SMART" id="SM00636">
    <property type="entry name" value="Glyco_18"/>
    <property type="match status" value="1"/>
</dbReference>
<dbReference type="Gene3D" id="3.20.20.80">
    <property type="entry name" value="Glycosidases"/>
    <property type="match status" value="1"/>
</dbReference>
<evidence type="ECO:0000256" key="1">
    <source>
        <dbReference type="ARBA" id="ARBA00022729"/>
    </source>
</evidence>
<dbReference type="Ensembl" id="ENSELUT00000020054.3">
    <property type="protein sequence ID" value="ENSELUP00000011895.3"/>
    <property type="gene ID" value="ENSELUG00000012204.3"/>
</dbReference>
<dbReference type="Pfam" id="PF00704">
    <property type="entry name" value="Glyco_hydro_18"/>
    <property type="match status" value="1"/>
</dbReference>
<keyword evidence="2" id="KW-1015">Disulfide bond</keyword>
<dbReference type="GO" id="GO:0005975">
    <property type="term" value="P:carbohydrate metabolic process"/>
    <property type="evidence" value="ECO:0007669"/>
    <property type="project" value="InterPro"/>
</dbReference>
<dbReference type="InParanoid" id="A0A3P8Y770"/>
<organism evidence="4 5">
    <name type="scientific">Esox lucius</name>
    <name type="common">Northern pike</name>
    <dbReference type="NCBI Taxonomy" id="8010"/>
    <lineage>
        <taxon>Eukaryota</taxon>
        <taxon>Metazoa</taxon>
        <taxon>Chordata</taxon>
        <taxon>Craniata</taxon>
        <taxon>Vertebrata</taxon>
        <taxon>Euteleostomi</taxon>
        <taxon>Actinopterygii</taxon>
        <taxon>Neopterygii</taxon>
        <taxon>Teleostei</taxon>
        <taxon>Protacanthopterygii</taxon>
        <taxon>Esociformes</taxon>
        <taxon>Esocidae</taxon>
        <taxon>Esox</taxon>
    </lineage>
</organism>
<protein>
    <recommendedName>
        <fullName evidence="3">GH18 domain-containing protein</fullName>
    </recommendedName>
</protein>
<dbReference type="CDD" id="cd02872">
    <property type="entry name" value="GH18_chitolectin_chitotriosidase"/>
    <property type="match status" value="1"/>
</dbReference>
<dbReference type="PANTHER" id="PTHR11177:SF248">
    <property type="entry name" value="CHITOTRIOSIDASE-1"/>
    <property type="match status" value="1"/>
</dbReference>
<dbReference type="InterPro" id="IPR029070">
    <property type="entry name" value="Chitinase_insertion_sf"/>
</dbReference>
<keyword evidence="1" id="KW-0732">Signal</keyword>
<accession>A0A3P8Y770</accession>
<evidence type="ECO:0000313" key="5">
    <source>
        <dbReference type="Proteomes" id="UP000265140"/>
    </source>
</evidence>
<reference evidence="5" key="1">
    <citation type="journal article" date="2014" name="PLoS ONE">
        <title>The genome and linkage map of the northern pike (Esox lucius): conserved synteny revealed between the salmonid sister group and the Neoteleostei.</title>
        <authorList>
            <person name="Rondeau E.B."/>
            <person name="Minkley D.R."/>
            <person name="Leong J.S."/>
            <person name="Messmer A.M."/>
            <person name="Jantzen J.R."/>
            <person name="von Schalburg K.R."/>
            <person name="Lemon C."/>
            <person name="Bird N.H."/>
            <person name="Koop B.F."/>
        </authorList>
    </citation>
    <scope>NUCLEOTIDE SEQUENCE</scope>
</reference>
<keyword evidence="5" id="KW-1185">Reference proteome</keyword>
<evidence type="ECO:0000256" key="2">
    <source>
        <dbReference type="ARBA" id="ARBA00023157"/>
    </source>
</evidence>
<dbReference type="Bgee" id="ENSELUG00000012204">
    <property type="expression patterns" value="Expressed in embryo"/>
</dbReference>
<dbReference type="FunFam" id="3.10.50.10:FF:000001">
    <property type="entry name" value="Chitinase 3-like 1"/>
    <property type="match status" value="1"/>
</dbReference>
<dbReference type="PROSITE" id="PS51910">
    <property type="entry name" value="GH18_2"/>
    <property type="match status" value="1"/>
</dbReference>
<dbReference type="InterPro" id="IPR011583">
    <property type="entry name" value="Chitinase_II/V-like_cat"/>
</dbReference>
<dbReference type="GO" id="GO:0008061">
    <property type="term" value="F:chitin binding"/>
    <property type="evidence" value="ECO:0007669"/>
    <property type="project" value="InterPro"/>
</dbReference>
<proteinExistence type="predicted"/>
<dbReference type="Gene3D" id="3.10.50.10">
    <property type="match status" value="1"/>
</dbReference>
<evidence type="ECO:0000259" key="3">
    <source>
        <dbReference type="PROSITE" id="PS51910"/>
    </source>
</evidence>
<dbReference type="SUPFAM" id="SSF51445">
    <property type="entry name" value="(Trans)glycosidases"/>
    <property type="match status" value="1"/>
</dbReference>
<dbReference type="FunFam" id="3.20.20.80:FF:000007">
    <property type="entry name" value="Acidic mammalian chitinase"/>
    <property type="match status" value="1"/>
</dbReference>
<feature type="domain" description="GH18" evidence="3">
    <location>
        <begin position="1"/>
        <end position="363"/>
    </location>
</feature>
<dbReference type="GeneTree" id="ENSGT00940000162989"/>
<dbReference type="GO" id="GO:0005576">
    <property type="term" value="C:extracellular region"/>
    <property type="evidence" value="ECO:0007669"/>
    <property type="project" value="TreeGrafter"/>
</dbReference>
<evidence type="ECO:0000313" key="4">
    <source>
        <dbReference type="Ensembl" id="ENSELUP00000011895.3"/>
    </source>
</evidence>
<sequence length="367" mass="40316">MVCYFPNGAQYRPGIGKFLPDNINPKMCTHLIYAYSIINSSNELDISEQDDETLYSSFNGLKSRNPQLKTLLAVGGPNFGTKQFTIMVSTPGNRQKFIQSSISFLRKHGFDGLDLAWEYPGSQGSPPEDKQRFTLLCQGNGDTKGKATNRNRLLLTAAVASGKYAIDAGYEIAKISKYLDFINVMTYDFQSSGANVTRHHCPLYRGSQDRGDLIYSNIDFAMTYWRNQGAHAEKLIMGFSTYGRTFQLSSGNTGVGSPAKGVGAAGPVTGVAGVLSNYETCSFLQGATVQWIEDQQVPCAFKGNQWVGFDNRDSYDAKVSYLKSNGFGGAMVWSLDMDDFSGQYCGQGSYPLIGHLQQLLTIGKIYL</sequence>
<dbReference type="PANTHER" id="PTHR11177">
    <property type="entry name" value="CHITINASE"/>
    <property type="match status" value="1"/>
</dbReference>
<name>A0A3P8Y770_ESOLU</name>
<dbReference type="InterPro" id="IPR050314">
    <property type="entry name" value="Glycosyl_Hydrlase_18"/>
</dbReference>
<dbReference type="AlphaFoldDB" id="A0A3P8Y770"/>
<dbReference type="OMA" id="WTHIMAG"/>
<dbReference type="InterPro" id="IPR017853">
    <property type="entry name" value="GH"/>
</dbReference>
<dbReference type="SUPFAM" id="SSF54556">
    <property type="entry name" value="Chitinase insertion domain"/>
    <property type="match status" value="1"/>
</dbReference>
<dbReference type="Proteomes" id="UP000265140">
    <property type="component" value="Chromosome 24"/>
</dbReference>
<reference evidence="4" key="2">
    <citation type="submission" date="2020-02" db="EMBL/GenBank/DDBJ databases">
        <title>Esox lucius (northern pike) genome, fEsoLuc1, primary haplotype.</title>
        <authorList>
            <person name="Myers G."/>
            <person name="Karagic N."/>
            <person name="Meyer A."/>
            <person name="Pippel M."/>
            <person name="Reichard M."/>
            <person name="Winkler S."/>
            <person name="Tracey A."/>
            <person name="Sims Y."/>
            <person name="Howe K."/>
            <person name="Rhie A."/>
            <person name="Formenti G."/>
            <person name="Durbin R."/>
            <person name="Fedrigo O."/>
            <person name="Jarvis E.D."/>
        </authorList>
    </citation>
    <scope>NUCLEOTIDE SEQUENCE [LARGE SCALE GENOMIC DNA]</scope>
</reference>